<dbReference type="Proteomes" id="UP001321479">
    <property type="component" value="Segment"/>
</dbReference>
<protein>
    <submittedName>
        <fullName evidence="1">Ankyrin repeat protein</fullName>
    </submittedName>
</protein>
<dbReference type="GeneID" id="80557866"/>
<evidence type="ECO:0000313" key="1">
    <source>
        <dbReference type="EMBL" id="BCS82661.1"/>
    </source>
</evidence>
<sequence>MYFILLCTDREAAEKYYPLGLNISRLHKRDYKICSIEGLLKDRYDYKQVIRLSIPNDERLLMQKSSRNETLYETNMIFVEQIYSLNNIETVKYFIDLGVSADIMMKNLAIISNPENLKLLKTIKQSV</sequence>
<name>A0ABM7NR77_9VIRU</name>
<proteinExistence type="predicted"/>
<dbReference type="EMBL" id="AP024483">
    <property type="protein sequence ID" value="BCS82661.1"/>
    <property type="molecule type" value="Genomic_DNA"/>
</dbReference>
<reference evidence="1 2" key="1">
    <citation type="submission" date="2021-02" db="EMBL/GenBank/DDBJ databases">
        <title>Cotonvirus japonicus, which uses Golgi apparatus of host cells for its virion factory, phylogenetically links tailed tupanvirus and icosahedral mimivirus.</title>
        <authorList>
            <person name="Takahashi H."/>
            <person name="Fukaya S."/>
            <person name="Song C."/>
            <person name="Murata K."/>
            <person name="Takemura M."/>
        </authorList>
    </citation>
    <scope>NUCLEOTIDE SEQUENCE [LARGE SCALE GENOMIC DNA]</scope>
</reference>
<evidence type="ECO:0000313" key="2">
    <source>
        <dbReference type="Proteomes" id="UP001321479"/>
    </source>
</evidence>
<dbReference type="RefSeq" id="YP_010841269.1">
    <property type="nucleotide sequence ID" value="NC_079139.1"/>
</dbReference>
<keyword evidence="2" id="KW-1185">Reference proteome</keyword>
<accession>A0ABM7NR77</accession>
<organism evidence="1 2">
    <name type="scientific">Cotonvirus japonicus</name>
    <dbReference type="NCBI Taxonomy" id="2811091"/>
    <lineage>
        <taxon>Viruses</taxon>
        <taxon>Varidnaviria</taxon>
        <taxon>Bamfordvirae</taxon>
        <taxon>Nucleocytoviricota</taxon>
        <taxon>Megaviricetes</taxon>
        <taxon>Imitervirales</taxon>
        <taxon>Mimiviridae</taxon>
        <taxon>Megamimivirinae</taxon>
        <taxon>Cotonvirus</taxon>
        <taxon>Cotonvirus japonicum</taxon>
    </lineage>
</organism>